<proteinExistence type="predicted"/>
<sequence>MQPPPGTADELRDEVVGGMGHDLLRRARLGDPGSGAQHQHLVAEQEGLVHVVRHEDHRLAQLGLDPQHLLLQVAPDDRIDRAERLVHQQDVGVGGQCPGHPDPLPLPTGQLRGVATRQGAGIETDQLEQLVGPAVRRTPVGALQQRDGRDIVGDGAVRQQAGALHHVPDPAPQGHRVEVGDVVVVDPHAPAGRVDHPVHHPQQGGLAATGRAQQHRDVVRGHLEGEVLDRNGAVGEALVDVVEPDHGSPVVECRQSSTQHRHQGLTAAGTGVMRECPTGARRSRDHDDPEMLRRLARWGP</sequence>
<name>A0A645CFK7_9ZZZZ</name>
<reference evidence="2" key="1">
    <citation type="submission" date="2019-08" db="EMBL/GenBank/DDBJ databases">
        <authorList>
            <person name="Kucharzyk K."/>
            <person name="Murdoch R.W."/>
            <person name="Higgins S."/>
            <person name="Loffler F."/>
        </authorList>
    </citation>
    <scope>NUCLEOTIDE SEQUENCE</scope>
</reference>
<dbReference type="EMBL" id="VSSQ01026808">
    <property type="protein sequence ID" value="MPM75710.1"/>
    <property type="molecule type" value="Genomic_DNA"/>
</dbReference>
<evidence type="ECO:0000313" key="2">
    <source>
        <dbReference type="EMBL" id="MPM75710.1"/>
    </source>
</evidence>
<feature type="compositionally biased region" description="Basic and acidic residues" evidence="1">
    <location>
        <begin position="282"/>
        <end position="293"/>
    </location>
</feature>
<protein>
    <submittedName>
        <fullName evidence="2">Uncharacterized protein</fullName>
    </submittedName>
</protein>
<comment type="caution">
    <text evidence="2">The sequence shown here is derived from an EMBL/GenBank/DDBJ whole genome shotgun (WGS) entry which is preliminary data.</text>
</comment>
<dbReference type="AlphaFoldDB" id="A0A645CFK7"/>
<dbReference type="AntiFam" id="ANF00095">
    <property type="entry name" value="Shadow ORF (opposite ABC transporters)"/>
</dbReference>
<gene>
    <name evidence="2" type="ORF">SDC9_122704</name>
</gene>
<accession>A0A645CFK7</accession>
<dbReference type="AntiFam" id="ANF00142">
    <property type="entry name" value="Shadow ORF (opposite yadG)"/>
</dbReference>
<organism evidence="2">
    <name type="scientific">bioreactor metagenome</name>
    <dbReference type="NCBI Taxonomy" id="1076179"/>
    <lineage>
        <taxon>unclassified sequences</taxon>
        <taxon>metagenomes</taxon>
        <taxon>ecological metagenomes</taxon>
    </lineage>
</organism>
<feature type="region of interest" description="Disordered" evidence="1">
    <location>
        <begin position="276"/>
        <end position="300"/>
    </location>
</feature>
<evidence type="ECO:0000256" key="1">
    <source>
        <dbReference type="SAM" id="MobiDB-lite"/>
    </source>
</evidence>